<keyword evidence="7" id="KW-1185">Reference proteome</keyword>
<proteinExistence type="inferred from homology"/>
<dbReference type="InterPro" id="IPR006140">
    <property type="entry name" value="D-isomer_DH_NAD-bd"/>
</dbReference>
<dbReference type="EMBL" id="CALNXI010004371">
    <property type="protein sequence ID" value="CAH3195670.1"/>
    <property type="molecule type" value="Genomic_DNA"/>
</dbReference>
<name>A0ABN8SWY0_9CNID</name>
<evidence type="ECO:0000259" key="4">
    <source>
        <dbReference type="Pfam" id="PF00389"/>
    </source>
</evidence>
<evidence type="ECO:0000259" key="5">
    <source>
        <dbReference type="Pfam" id="PF02826"/>
    </source>
</evidence>
<sequence>MASRPVVLCCSSFTPPIPACNVLFELAPAYEGDFTLLDQVSVTDLNEAERAKIEGIVCTGGYARTDHKLGKEIMDLLPNLRVISTPSMGINHIDVQAATDHGVLVGRSPEHFQSDSVAEFAFGLLLASARSIVLAAKVARTTAFSSDQQKIQIFKPIQQVTGSTLGIIGFGNVGQGVAKKAKGFKMKILYHSRTRKGDQEKCLGVSFCPDLKKLLQESDFSDFVILCLPYTDQTKHIISSKELCLMKPTATLINVGRGGTVNHDDLTAALQNGVIRGSALDVTEPNDLPKDHPLFKMQNVIITPHIAFYTETSFTKLYSSALDNLKAGIKGKELPYPVNNVSH</sequence>
<dbReference type="PANTHER" id="PTHR10996:SF257">
    <property type="entry name" value="GLYOXYLATE REDUCTASE 1"/>
    <property type="match status" value="1"/>
</dbReference>
<dbReference type="SUPFAM" id="SSF51735">
    <property type="entry name" value="NAD(P)-binding Rossmann-fold domains"/>
    <property type="match status" value="1"/>
</dbReference>
<dbReference type="InterPro" id="IPR036291">
    <property type="entry name" value="NAD(P)-bd_dom_sf"/>
</dbReference>
<comment type="similarity">
    <text evidence="1 3">Belongs to the D-isomer specific 2-hydroxyacid dehydrogenase family.</text>
</comment>
<comment type="caution">
    <text evidence="6">The sequence shown here is derived from an EMBL/GenBank/DDBJ whole genome shotgun (WGS) entry which is preliminary data.</text>
</comment>
<evidence type="ECO:0000256" key="1">
    <source>
        <dbReference type="ARBA" id="ARBA00005854"/>
    </source>
</evidence>
<dbReference type="Pfam" id="PF02826">
    <property type="entry name" value="2-Hacid_dh_C"/>
    <property type="match status" value="1"/>
</dbReference>
<evidence type="ECO:0000256" key="3">
    <source>
        <dbReference type="RuleBase" id="RU003719"/>
    </source>
</evidence>
<dbReference type="Gene3D" id="3.40.50.720">
    <property type="entry name" value="NAD(P)-binding Rossmann-like Domain"/>
    <property type="match status" value="2"/>
</dbReference>
<keyword evidence="2 3" id="KW-0560">Oxidoreductase</keyword>
<organism evidence="6 7">
    <name type="scientific">Porites evermanni</name>
    <dbReference type="NCBI Taxonomy" id="104178"/>
    <lineage>
        <taxon>Eukaryota</taxon>
        <taxon>Metazoa</taxon>
        <taxon>Cnidaria</taxon>
        <taxon>Anthozoa</taxon>
        <taxon>Hexacorallia</taxon>
        <taxon>Scleractinia</taxon>
        <taxon>Fungiina</taxon>
        <taxon>Poritidae</taxon>
        <taxon>Porites</taxon>
    </lineage>
</organism>
<dbReference type="SUPFAM" id="SSF52283">
    <property type="entry name" value="Formate/glycerate dehydrogenase catalytic domain-like"/>
    <property type="match status" value="1"/>
</dbReference>
<dbReference type="Pfam" id="PF00389">
    <property type="entry name" value="2-Hacid_dh"/>
    <property type="match status" value="1"/>
</dbReference>
<dbReference type="InterPro" id="IPR006139">
    <property type="entry name" value="D-isomer_2_OHA_DH_cat_dom"/>
</dbReference>
<dbReference type="PROSITE" id="PS00065">
    <property type="entry name" value="D_2_HYDROXYACID_DH_1"/>
    <property type="match status" value="1"/>
</dbReference>
<dbReference type="InterPro" id="IPR050223">
    <property type="entry name" value="D-isomer_2-hydroxyacid_DH"/>
</dbReference>
<reference evidence="6 7" key="1">
    <citation type="submission" date="2022-05" db="EMBL/GenBank/DDBJ databases">
        <authorList>
            <consortium name="Genoscope - CEA"/>
            <person name="William W."/>
        </authorList>
    </citation>
    <scope>NUCLEOTIDE SEQUENCE [LARGE SCALE GENOMIC DNA]</scope>
</reference>
<dbReference type="PANTHER" id="PTHR10996">
    <property type="entry name" value="2-HYDROXYACID DEHYDROGENASE-RELATED"/>
    <property type="match status" value="1"/>
</dbReference>
<feature type="domain" description="D-isomer specific 2-hydroxyacid dehydrogenase catalytic" evidence="4">
    <location>
        <begin position="52"/>
        <end position="339"/>
    </location>
</feature>
<feature type="domain" description="D-isomer specific 2-hydroxyacid dehydrogenase NAD-binding" evidence="5">
    <location>
        <begin position="122"/>
        <end position="307"/>
    </location>
</feature>
<accession>A0ABN8SWY0</accession>
<dbReference type="InterPro" id="IPR029752">
    <property type="entry name" value="D-isomer_DH_CS1"/>
</dbReference>
<gene>
    <name evidence="6" type="ORF">PEVE_00030757</name>
</gene>
<evidence type="ECO:0000313" key="6">
    <source>
        <dbReference type="EMBL" id="CAH3195670.1"/>
    </source>
</evidence>
<evidence type="ECO:0000313" key="7">
    <source>
        <dbReference type="Proteomes" id="UP001159427"/>
    </source>
</evidence>
<dbReference type="Proteomes" id="UP001159427">
    <property type="component" value="Unassembled WGS sequence"/>
</dbReference>
<evidence type="ECO:0000256" key="2">
    <source>
        <dbReference type="ARBA" id="ARBA00023002"/>
    </source>
</evidence>
<protein>
    <submittedName>
        <fullName evidence="6">Uncharacterized protein</fullName>
    </submittedName>
</protein>